<keyword evidence="1" id="KW-1133">Transmembrane helix</keyword>
<dbReference type="RefSeq" id="WP_156353309.1">
    <property type="nucleotide sequence ID" value="NZ_CACRST010000010.1"/>
</dbReference>
<reference evidence="2" key="1">
    <citation type="submission" date="2019-11" db="EMBL/GenBank/DDBJ databases">
        <authorList>
            <person name="Feng L."/>
        </authorList>
    </citation>
    <scope>NUCLEOTIDE SEQUENCE</scope>
    <source>
        <strain evidence="2">BgluceraseaLFYP119</strain>
    </source>
</reference>
<organism evidence="2">
    <name type="scientific">Blautia glucerasea</name>
    <dbReference type="NCBI Taxonomy" id="536633"/>
    <lineage>
        <taxon>Bacteria</taxon>
        <taxon>Bacillati</taxon>
        <taxon>Bacillota</taxon>
        <taxon>Clostridia</taxon>
        <taxon>Lachnospirales</taxon>
        <taxon>Lachnospiraceae</taxon>
        <taxon>Blautia</taxon>
    </lineage>
</organism>
<name>A0A6N2S6Q8_9FIRM</name>
<evidence type="ECO:0000256" key="1">
    <source>
        <dbReference type="SAM" id="Phobius"/>
    </source>
</evidence>
<dbReference type="EMBL" id="CACRST010000010">
    <property type="protein sequence ID" value="VYS87911.1"/>
    <property type="molecule type" value="Genomic_DNA"/>
</dbReference>
<feature type="transmembrane region" description="Helical" evidence="1">
    <location>
        <begin position="80"/>
        <end position="98"/>
    </location>
</feature>
<feature type="transmembrane region" description="Helical" evidence="1">
    <location>
        <begin position="46"/>
        <end position="68"/>
    </location>
</feature>
<accession>A0A6N2S6Q8</accession>
<sequence>MKLIYRSAFILGVVFLAPVIFKYLTAKSKEDNSAVYTVKMRSNMMNLLKIMTIICVPLGVMAAIAFFAYFPSKDWENMCYTAVVVLVSIADFSMWKYYKNRKIIVLDSNRIKVVNGRKSRILSGNKITYKKINSCKIKLYDKDKKFFTLTRQFDNFENLEAWLDNLKSGEATDIF</sequence>
<evidence type="ECO:0000313" key="2">
    <source>
        <dbReference type="EMBL" id="VYS87911.1"/>
    </source>
</evidence>
<dbReference type="AlphaFoldDB" id="A0A6N2S6Q8"/>
<gene>
    <name evidence="2" type="ORF">BGLFYP119_00949</name>
</gene>
<keyword evidence="1" id="KW-0472">Membrane</keyword>
<feature type="transmembrane region" description="Helical" evidence="1">
    <location>
        <begin position="6"/>
        <end position="25"/>
    </location>
</feature>
<protein>
    <submittedName>
        <fullName evidence="2">Uncharacterized protein</fullName>
    </submittedName>
</protein>
<proteinExistence type="predicted"/>
<keyword evidence="1" id="KW-0812">Transmembrane</keyword>